<dbReference type="InterPro" id="IPR036097">
    <property type="entry name" value="HisK_dim/P_sf"/>
</dbReference>
<dbReference type="FunFam" id="1.10.287.130:FF:000045">
    <property type="entry name" value="Two-component system sensor histidine kinase/response regulator"/>
    <property type="match status" value="1"/>
</dbReference>
<dbReference type="InterPro" id="IPR009057">
    <property type="entry name" value="Homeodomain-like_sf"/>
</dbReference>
<dbReference type="InterPro" id="IPR036890">
    <property type="entry name" value="HATPase_C_sf"/>
</dbReference>
<evidence type="ECO:0000256" key="5">
    <source>
        <dbReference type="ARBA" id="ARBA00023163"/>
    </source>
</evidence>
<feature type="modified residue" description="4-aspartylphosphate" evidence="6">
    <location>
        <position position="1155"/>
    </location>
</feature>
<dbReference type="FunFam" id="1.10.10.60:FF:000284">
    <property type="entry name" value="Two-component system sensor histidine kinase/response regulator"/>
    <property type="match status" value="1"/>
</dbReference>
<evidence type="ECO:0000259" key="10">
    <source>
        <dbReference type="PROSITE" id="PS50110"/>
    </source>
</evidence>
<dbReference type="PROSITE" id="PS50109">
    <property type="entry name" value="HIS_KIN"/>
    <property type="match status" value="1"/>
</dbReference>
<evidence type="ECO:0000256" key="4">
    <source>
        <dbReference type="ARBA" id="ARBA00023015"/>
    </source>
</evidence>
<gene>
    <name evidence="11" type="ORF">TH63_11865</name>
</gene>
<feature type="domain" description="Response regulatory" evidence="10">
    <location>
        <begin position="1106"/>
        <end position="1222"/>
    </location>
</feature>
<keyword evidence="4" id="KW-0805">Transcription regulation</keyword>
<dbReference type="InterPro" id="IPR018060">
    <property type="entry name" value="HTH_AraC"/>
</dbReference>
<dbReference type="Pfam" id="PF07495">
    <property type="entry name" value="Y_Y_Y"/>
    <property type="match status" value="1"/>
</dbReference>
<dbReference type="Pfam" id="PF00072">
    <property type="entry name" value="Response_reg"/>
    <property type="match status" value="1"/>
</dbReference>
<dbReference type="PATRIC" id="fig|1379910.4.peg.2572"/>
<dbReference type="Gene3D" id="2.130.10.10">
    <property type="entry name" value="YVTN repeat-like/Quinoprotein amine dehydrogenase"/>
    <property type="match status" value="4"/>
</dbReference>
<dbReference type="EC" id="2.7.13.3" evidence="2"/>
<dbReference type="InterPro" id="IPR005467">
    <property type="entry name" value="His_kinase_dom"/>
</dbReference>
<dbReference type="CDD" id="cd17574">
    <property type="entry name" value="REC_OmpR"/>
    <property type="match status" value="1"/>
</dbReference>
<dbReference type="InterPro" id="IPR003661">
    <property type="entry name" value="HisK_dim/P_dom"/>
</dbReference>
<keyword evidence="7" id="KW-1133">Transmembrane helix</keyword>
<dbReference type="GO" id="GO:0043565">
    <property type="term" value="F:sequence-specific DNA binding"/>
    <property type="evidence" value="ECO:0007669"/>
    <property type="project" value="InterPro"/>
</dbReference>
<evidence type="ECO:0000259" key="8">
    <source>
        <dbReference type="PROSITE" id="PS01124"/>
    </source>
</evidence>
<feature type="transmembrane region" description="Helical" evidence="7">
    <location>
        <begin position="793"/>
        <end position="813"/>
    </location>
</feature>
<keyword evidence="7" id="KW-0812">Transmembrane</keyword>
<dbReference type="SUPFAM" id="SSF52172">
    <property type="entry name" value="CheY-like"/>
    <property type="match status" value="1"/>
</dbReference>
<dbReference type="InterPro" id="IPR004358">
    <property type="entry name" value="Sig_transdc_His_kin-like_C"/>
</dbReference>
<evidence type="ECO:0000256" key="1">
    <source>
        <dbReference type="ARBA" id="ARBA00000085"/>
    </source>
</evidence>
<feature type="domain" description="HTH araC/xylS-type" evidence="8">
    <location>
        <begin position="1254"/>
        <end position="1353"/>
    </location>
</feature>
<dbReference type="SMART" id="SM00448">
    <property type="entry name" value="REC"/>
    <property type="match status" value="1"/>
</dbReference>
<dbReference type="STRING" id="1379910.TH63_11865"/>
<dbReference type="Pfam" id="PF12833">
    <property type="entry name" value="HTH_18"/>
    <property type="match status" value="1"/>
</dbReference>
<dbReference type="PANTHER" id="PTHR43547:SF2">
    <property type="entry name" value="HYBRID SIGNAL TRANSDUCTION HISTIDINE KINASE C"/>
    <property type="match status" value="1"/>
</dbReference>
<dbReference type="PROSITE" id="PS01124">
    <property type="entry name" value="HTH_ARAC_FAMILY_2"/>
    <property type="match status" value="1"/>
</dbReference>
<evidence type="ECO:0000256" key="7">
    <source>
        <dbReference type="SAM" id="Phobius"/>
    </source>
</evidence>
<dbReference type="SMART" id="SM00388">
    <property type="entry name" value="HisKA"/>
    <property type="match status" value="1"/>
</dbReference>
<dbReference type="SUPFAM" id="SSF47384">
    <property type="entry name" value="Homodimeric domain of signal transducing histidine kinase"/>
    <property type="match status" value="1"/>
</dbReference>
<evidence type="ECO:0000256" key="3">
    <source>
        <dbReference type="ARBA" id="ARBA00022553"/>
    </source>
</evidence>
<dbReference type="Pfam" id="PF02518">
    <property type="entry name" value="HATPase_c"/>
    <property type="match status" value="1"/>
</dbReference>
<dbReference type="InterPro" id="IPR015943">
    <property type="entry name" value="WD40/YVTN_repeat-like_dom_sf"/>
</dbReference>
<dbReference type="SUPFAM" id="SSF55874">
    <property type="entry name" value="ATPase domain of HSP90 chaperone/DNA topoisomerase II/histidine kinase"/>
    <property type="match status" value="1"/>
</dbReference>
<evidence type="ECO:0000256" key="2">
    <source>
        <dbReference type="ARBA" id="ARBA00012438"/>
    </source>
</evidence>
<evidence type="ECO:0000313" key="11">
    <source>
        <dbReference type="EMBL" id="AKQ46169.1"/>
    </source>
</evidence>
<dbReference type="GO" id="GO:0003700">
    <property type="term" value="F:DNA-binding transcription factor activity"/>
    <property type="evidence" value="ECO:0007669"/>
    <property type="project" value="InterPro"/>
</dbReference>
<dbReference type="Pfam" id="PF07494">
    <property type="entry name" value="Reg_prop"/>
    <property type="match status" value="7"/>
</dbReference>
<dbReference type="FunFam" id="2.60.40.10:FF:000791">
    <property type="entry name" value="Two-component system sensor histidine kinase/response regulator"/>
    <property type="match status" value="1"/>
</dbReference>
<dbReference type="Gene3D" id="1.10.287.130">
    <property type="match status" value="1"/>
</dbReference>
<evidence type="ECO:0000313" key="12">
    <source>
        <dbReference type="Proteomes" id="UP000036458"/>
    </source>
</evidence>
<dbReference type="PROSITE" id="PS50110">
    <property type="entry name" value="RESPONSE_REGULATORY"/>
    <property type="match status" value="1"/>
</dbReference>
<keyword evidence="5" id="KW-0804">Transcription</keyword>
<proteinExistence type="predicted"/>
<dbReference type="Gene3D" id="1.10.10.60">
    <property type="entry name" value="Homeodomain-like"/>
    <property type="match status" value="2"/>
</dbReference>
<sequence>MLPAPFRFTLAFLFFLTAVCFSSSSQERIRFRNYTVTDGLSSNTVWAIAQDEQGYMWFGTKDGLSRFDGYQFKSFKFNKNNPSSLGNNFIRKITRFDSKTYWIATEEGVYLLDLETESFKPFKPLGAQMVFDLLKDKKGNFWIATGSKGLYQYNPTTKALKNYVHLTNNPNSITMNLVRKLAEDNDGNIWVGTVNGLDVFNPAKNTFRHYYATGKPGSISNSNVIELYKDLSGTIWAGTLTGGLCRYNKATDTFTNYLKSNGNSINDNIVRAIYQPSPNKLYIGTEKGLNILDIPTQTFKHFTNQNNDPLSISDNAVYSILEDKEGGIWLGTYFGGVNYFHSKDTNFDLFYPTGDKTALSGNAVSAFLEEAPGKIWVGTEDGGLNLFDTKTKTFQQYPFAPKQEHLSYHNIHALYKDKSGNLWIGTFSGGLNVYNPQTGKIKKYLSNPADPTSLSNNTVYTINEDRKGRIWVGTVAGVNLYNPAQDNFTRITQKNLDRACLYDIYEDRQGLIWFATYNYGLIAHNQNTNEWKQYGKSARPKSISSNKVISMFSDKAENLWLGTEGGGLNYFDRKTQTFTVFDEQDGINSSVIYGILQDKSGHLWLSTNNGIIEFDPKTRQSKRFGKFDNLQSRQFNYKAFLKASDGTFYFGGINGFNAFRPDSVKSISSRTSVAFTNLQLFNKDVSIAAEDSPLQRMVNYSRSLTLDHDQSVVSFEYAALSYVAPQKTSYAFKMEGFDKDWNYVDDQRKATYTNLPAGNYVFKVKATNNDGTWNTQPATMQIRIRPPFYKTNLAYALYLLLAAGAFYAIRASIIKKARTRNKMKLERLKNKEEKEFYKQKMDFFTTMAHEVRTPLSLITAPLEKLILSGQGGPEVQQQLKIMDENSNRLLTLVNQLLDFRRIESKIYTINLEKMELVSMVHSLYSRFSPIAFQKDQQFSMSTKLDRLEVEADPEALTKILSNLLINAFKFTRTSVQLSINEPLKEESGRHFLSISIEDDGIGIPKEQLDSIFKKFFKITSGKHHYSNLGGTGIGLALAKSLCVKHGGDLLVDSEEGVKTVFTVLIPFQKCERMAQATAQPAAELPQEAPVTTPAPIEAEEEKQRSTILLVEDDASLLDFISKGLEAEDYRCITARNGLEALQLLETEDVDLVLSDVMMPEMNGISLCQHVKGNINFSHLPFILLTAQSNSDAEIEGIESGADFYITKPFKWRHITVVIKNQLESRSKLKLKFSQQPFADTNTLTTNTRDNQFLQKIVDIIEERITDPKLSVEELSREMGMSRSSLHKKLKSLAGQVPNEFIRLVRLKQAARLLLQNEYNISEIGYMVGFNSHSYFSKCFFQQFQLTPSEFTEKHQAEQNQPAG</sequence>
<dbReference type="KEGG" id="ruf:TH63_11865"/>
<dbReference type="Pfam" id="PF00512">
    <property type="entry name" value="HisKA"/>
    <property type="match status" value="1"/>
</dbReference>
<dbReference type="OrthoDB" id="9797097at2"/>
<dbReference type="RefSeq" id="WP_048921120.1">
    <property type="nucleotide sequence ID" value="NZ_CP010777.1"/>
</dbReference>
<organism evidence="11 12">
    <name type="scientific">Rufibacter radiotolerans</name>
    <dbReference type="NCBI Taxonomy" id="1379910"/>
    <lineage>
        <taxon>Bacteria</taxon>
        <taxon>Pseudomonadati</taxon>
        <taxon>Bacteroidota</taxon>
        <taxon>Cytophagia</taxon>
        <taxon>Cytophagales</taxon>
        <taxon>Hymenobacteraceae</taxon>
        <taxon>Rufibacter</taxon>
    </lineage>
</organism>
<dbReference type="Gene3D" id="3.40.50.2300">
    <property type="match status" value="1"/>
</dbReference>
<dbReference type="CDD" id="cd00082">
    <property type="entry name" value="HisKA"/>
    <property type="match status" value="1"/>
</dbReference>
<keyword evidence="7" id="KW-0472">Membrane</keyword>
<dbReference type="Proteomes" id="UP000036458">
    <property type="component" value="Chromosome"/>
</dbReference>
<dbReference type="PRINTS" id="PR00344">
    <property type="entry name" value="BCTRLSENSOR"/>
</dbReference>
<dbReference type="SMART" id="SM00342">
    <property type="entry name" value="HTH_ARAC"/>
    <property type="match status" value="1"/>
</dbReference>
<dbReference type="PANTHER" id="PTHR43547">
    <property type="entry name" value="TWO-COMPONENT HISTIDINE KINASE"/>
    <property type="match status" value="1"/>
</dbReference>
<dbReference type="GO" id="GO:0000155">
    <property type="term" value="F:phosphorelay sensor kinase activity"/>
    <property type="evidence" value="ECO:0007669"/>
    <property type="project" value="InterPro"/>
</dbReference>
<dbReference type="InterPro" id="IPR003594">
    <property type="entry name" value="HATPase_dom"/>
</dbReference>
<accession>A0A0H4VR07</accession>
<keyword evidence="12" id="KW-1185">Reference proteome</keyword>
<dbReference type="InterPro" id="IPR001789">
    <property type="entry name" value="Sig_transdc_resp-reg_receiver"/>
</dbReference>
<protein>
    <recommendedName>
        <fullName evidence="2">histidine kinase</fullName>
        <ecNumber evidence="2">2.7.13.3</ecNumber>
    </recommendedName>
</protein>
<evidence type="ECO:0000256" key="6">
    <source>
        <dbReference type="PROSITE-ProRule" id="PRU00169"/>
    </source>
</evidence>
<dbReference type="InterPro" id="IPR013783">
    <property type="entry name" value="Ig-like_fold"/>
</dbReference>
<dbReference type="InterPro" id="IPR011110">
    <property type="entry name" value="Reg_prop"/>
</dbReference>
<reference evidence="11 12" key="1">
    <citation type="submission" date="2015-01" db="EMBL/GenBank/DDBJ databases">
        <title>Rufibacter sp./DG31D/ whole genome sequencing.</title>
        <authorList>
            <person name="Kim M.K."/>
            <person name="Srinivasan S."/>
            <person name="Lee J.-J."/>
        </authorList>
    </citation>
    <scope>NUCLEOTIDE SEQUENCE [LARGE SCALE GENOMIC DNA]</scope>
    <source>
        <strain evidence="11 12">DG31D</strain>
    </source>
</reference>
<dbReference type="CDD" id="cd00146">
    <property type="entry name" value="PKD"/>
    <property type="match status" value="1"/>
</dbReference>
<dbReference type="SUPFAM" id="SSF63829">
    <property type="entry name" value="Calcium-dependent phosphotriesterase"/>
    <property type="match status" value="3"/>
</dbReference>
<dbReference type="Gene3D" id="2.60.40.10">
    <property type="entry name" value="Immunoglobulins"/>
    <property type="match status" value="1"/>
</dbReference>
<keyword evidence="3 6" id="KW-0597">Phosphoprotein</keyword>
<comment type="catalytic activity">
    <reaction evidence="1">
        <text>ATP + protein L-histidine = ADP + protein N-phospho-L-histidine.</text>
        <dbReference type="EC" id="2.7.13.3"/>
    </reaction>
</comment>
<dbReference type="EMBL" id="CP010777">
    <property type="protein sequence ID" value="AKQ46169.1"/>
    <property type="molecule type" value="Genomic_DNA"/>
</dbReference>
<dbReference type="InterPro" id="IPR011006">
    <property type="entry name" value="CheY-like_superfamily"/>
</dbReference>
<dbReference type="InterPro" id="IPR011123">
    <property type="entry name" value="Y_Y_Y"/>
</dbReference>
<dbReference type="Gene3D" id="3.30.565.10">
    <property type="entry name" value="Histidine kinase-like ATPase, C-terminal domain"/>
    <property type="match status" value="1"/>
</dbReference>
<dbReference type="SUPFAM" id="SSF46689">
    <property type="entry name" value="Homeodomain-like"/>
    <property type="match status" value="1"/>
</dbReference>
<dbReference type="SMART" id="SM00387">
    <property type="entry name" value="HATPase_c"/>
    <property type="match status" value="1"/>
</dbReference>
<feature type="domain" description="Histidine kinase" evidence="9">
    <location>
        <begin position="846"/>
        <end position="1069"/>
    </location>
</feature>
<evidence type="ECO:0000259" key="9">
    <source>
        <dbReference type="PROSITE" id="PS50109"/>
    </source>
</evidence>
<name>A0A0H4VR07_9BACT</name>